<proteinExistence type="predicted"/>
<dbReference type="STRING" id="1210089.GCA_001613165_02779"/>
<dbReference type="EMBL" id="QQAZ01000014">
    <property type="protein sequence ID" value="RDI45067.1"/>
    <property type="molecule type" value="Genomic_DNA"/>
</dbReference>
<accession>A0A370GN24</accession>
<reference evidence="1 2" key="1">
    <citation type="submission" date="2018-07" db="EMBL/GenBank/DDBJ databases">
        <title>Genomic Encyclopedia of Type Strains, Phase IV (KMG-IV): sequencing the most valuable type-strain genomes for metagenomic binning, comparative biology and taxonomic classification.</title>
        <authorList>
            <person name="Goeker M."/>
        </authorList>
    </citation>
    <scope>NUCLEOTIDE SEQUENCE [LARGE SCALE GENOMIC DNA]</scope>
    <source>
        <strain evidence="1 2">DSM 44952</strain>
    </source>
</reference>
<sequence>MEFHAVHSTSGWRAHAREHLLRYRLAIVAPNAVDAVRRVGGWLCDRTMAGWEVTVLLADATEVRPLRILGATVLDLEASLATPVHDTWPHVVAVAPELFVSDPRVRRGVLECLDHDLIEVVLWGGELPGELDGRLGTARHRLSVAARAFKGAALRAAGAPAGDIGEVETFRCGELLLTGPWGGADLVLAG</sequence>
<name>A0A370GN24_9NOCA</name>
<gene>
    <name evidence="1" type="ORF">DFR68_11488</name>
</gene>
<dbReference type="Proteomes" id="UP000255355">
    <property type="component" value="Unassembled WGS sequence"/>
</dbReference>
<keyword evidence="2" id="KW-1185">Reference proteome</keyword>
<protein>
    <submittedName>
        <fullName evidence="1">Uncharacterized protein</fullName>
    </submittedName>
</protein>
<organism evidence="1 2">
    <name type="scientific">Nocardia mexicana</name>
    <dbReference type="NCBI Taxonomy" id="279262"/>
    <lineage>
        <taxon>Bacteria</taxon>
        <taxon>Bacillati</taxon>
        <taxon>Actinomycetota</taxon>
        <taxon>Actinomycetes</taxon>
        <taxon>Mycobacteriales</taxon>
        <taxon>Nocardiaceae</taxon>
        <taxon>Nocardia</taxon>
    </lineage>
</organism>
<comment type="caution">
    <text evidence="1">The sequence shown here is derived from an EMBL/GenBank/DDBJ whole genome shotgun (WGS) entry which is preliminary data.</text>
</comment>
<dbReference type="AlphaFoldDB" id="A0A370GN24"/>
<evidence type="ECO:0000313" key="1">
    <source>
        <dbReference type="EMBL" id="RDI45067.1"/>
    </source>
</evidence>
<evidence type="ECO:0000313" key="2">
    <source>
        <dbReference type="Proteomes" id="UP000255355"/>
    </source>
</evidence>